<dbReference type="Pfam" id="PF05359">
    <property type="entry name" value="DUF748"/>
    <property type="match status" value="1"/>
</dbReference>
<keyword evidence="3" id="KW-1185">Reference proteome</keyword>
<proteinExistence type="predicted"/>
<dbReference type="Proteomes" id="UP000263486">
    <property type="component" value="Unassembled WGS sequence"/>
</dbReference>
<name>A0ABX9KFT2_9FUSO</name>
<dbReference type="RefSeq" id="WP_114642764.1">
    <property type="nucleotide sequence ID" value="NZ_JAACIO010000025.1"/>
</dbReference>
<dbReference type="InterPro" id="IPR008023">
    <property type="entry name" value="DUF748"/>
</dbReference>
<organism evidence="2 3">
    <name type="scientific">Psychrilyobacter piezotolerans</name>
    <dbReference type="NCBI Taxonomy" id="2293438"/>
    <lineage>
        <taxon>Bacteria</taxon>
        <taxon>Fusobacteriati</taxon>
        <taxon>Fusobacteriota</taxon>
        <taxon>Fusobacteriia</taxon>
        <taxon>Fusobacteriales</taxon>
        <taxon>Fusobacteriaceae</taxon>
        <taxon>Psychrilyobacter</taxon>
    </lineage>
</organism>
<accession>A0ABX9KFT2</accession>
<evidence type="ECO:0000313" key="2">
    <source>
        <dbReference type="EMBL" id="REI40665.1"/>
    </source>
</evidence>
<feature type="region of interest" description="Disordered" evidence="1">
    <location>
        <begin position="111"/>
        <end position="132"/>
    </location>
</feature>
<evidence type="ECO:0000256" key="1">
    <source>
        <dbReference type="SAM" id="MobiDB-lite"/>
    </source>
</evidence>
<comment type="caution">
    <text evidence="2">The sequence shown here is derived from an EMBL/GenBank/DDBJ whole genome shotgun (WGS) entry which is preliminary data.</text>
</comment>
<dbReference type="PANTHER" id="PTHR30441:SF8">
    <property type="entry name" value="DUF748 DOMAIN-CONTAINING PROTEIN"/>
    <property type="match status" value="1"/>
</dbReference>
<reference evidence="2 3" key="1">
    <citation type="submission" date="2018-08" db="EMBL/GenBank/DDBJ databases">
        <title>Draft genome sequence of Psychrilyobacter sp. strain SD5 isolated from Black Sea water.</title>
        <authorList>
            <person name="Yadav S."/>
            <person name="Villanueva L."/>
            <person name="Damste J.S.S."/>
        </authorList>
    </citation>
    <scope>NUCLEOTIDE SEQUENCE [LARGE SCALE GENOMIC DNA]</scope>
    <source>
        <strain evidence="2 3">SD5</strain>
    </source>
</reference>
<gene>
    <name evidence="2" type="ORF">DYH56_10190</name>
</gene>
<evidence type="ECO:0000313" key="3">
    <source>
        <dbReference type="Proteomes" id="UP000263486"/>
    </source>
</evidence>
<feature type="region of interest" description="Disordered" evidence="1">
    <location>
        <begin position="557"/>
        <end position="576"/>
    </location>
</feature>
<dbReference type="EMBL" id="QUAJ01000017">
    <property type="protein sequence ID" value="REI40665.1"/>
    <property type="molecule type" value="Genomic_DNA"/>
</dbReference>
<dbReference type="InterPro" id="IPR052894">
    <property type="entry name" value="AsmA-related"/>
</dbReference>
<dbReference type="PANTHER" id="PTHR30441">
    <property type="entry name" value="DUF748 DOMAIN-CONTAINING PROTEIN"/>
    <property type="match status" value="1"/>
</dbReference>
<sequence length="1136" mass="125850">MKKIYKIILLSMGVLIFLLVAGTNLFLKGIVISSLEDTLSRKVSMGSLWLNPFTGTLSSHDVIIWNGEEEPLLSLESIEVNADPLKLFERKLSISEVRLIEPTLNLIGLGNDSKAEKESSPQTEEEDPGASSQGFIREVEIKNIAVERLTFIRAGEILKSMNTITFRVPDFTYENNELDLSASLNILGSGLLDIKIKANTETGILDTSLASEGFEFTNTFSPDEEDELKLSGNLNGKIFLQGNYLKKEFQVRGNVSGSKVLAEDKKGNQLLNSESIIIDLASLTFPEISLNLKKLEIEDTQSNLSILQEEKAIPLPEEKQQVKSLPAEERAYLLKDIIIGEITVKRSSLTYGDLAFTDIDLSLKDLRNIPENKASASASFTLNDSIDFSSQSLVEVLDYSTSFDPLKSLILKGSFILDTPSWELPDSVKKTLSYEAEVKKVNLKGDYSFSYPRVILKSDILSENLKLIGKKETFHDILLKSLYGNCSLAYNLDDSSYSLSGPLNLKDFNIKNKKGQDFFMGDLSVELGGLSKEMITLDSVILNSFFLDLNTKISPEESKNFHGEETGSGENSPPSKEEAIEVVIGNLKLRSGRVLTKDLSFEKVYLDGNNVSNKKINSNFVLDALMDGFTPLKGDLNVKVNDMDTFSDLKAKGNISVSNLDLKILNSYTKDFPYEIRGIVNYSSFLDYSKDNISSKGDFSGSNLRIKKPESMDISVENIRSKLNFNFKKEGIFLSNSSFSLSNLKGEIQDETKVQLAKGDIVVKEYSPKIIQFSSISLTSPLIDLKESPEEAGGSGGSSDQKKEDEQPLPVIFASKINVKNGKVIYRGLEKTSVYENIGFSAANFTTQKNKNSSIDAGLSLAGIQRVELKGNLSLKEDWDFSPKTITFSGTLNVTNLNIPTFNNILQKNLPNEFDGGILSSRGRVNLRAAQLNSEHDITISKVDLGKTTGYSRGIPLGSVIKVLSDRYGNIRITLPVTGDLTNPKLGITSIVTSSIMSGLVKAARSPQTIISKVLTLGDDEIKTIYFNYLSGEPNQPETDKLSEIINILTENPKHKVTFTLYTNENVEISLLTTKSITGILLGQKMDPERTLENLMEERKKYILDFFSDRVSSERIEVKVSKENKSLPQAEVEFKE</sequence>
<protein>
    <submittedName>
        <fullName evidence="2">DUF748 domain-containing protein</fullName>
    </submittedName>
</protein>
<feature type="region of interest" description="Disordered" evidence="1">
    <location>
        <begin position="787"/>
        <end position="806"/>
    </location>
</feature>